<keyword evidence="5" id="KW-0663">Pyridoxal phosphate</keyword>
<dbReference type="GO" id="GO:0030170">
    <property type="term" value="F:pyridoxal phosphate binding"/>
    <property type="evidence" value="ECO:0007669"/>
    <property type="project" value="InterPro"/>
</dbReference>
<dbReference type="GO" id="GO:0008793">
    <property type="term" value="F:aromatic-amino-acid transaminase activity"/>
    <property type="evidence" value="ECO:0007669"/>
    <property type="project" value="TreeGrafter"/>
</dbReference>
<protein>
    <recommendedName>
        <fullName evidence="6">Aminotransferase class I/classII large domain-containing protein</fullName>
    </recommendedName>
</protein>
<dbReference type="InterPro" id="IPR015421">
    <property type="entry name" value="PyrdxlP-dep_Trfase_major"/>
</dbReference>
<proteinExistence type="inferred from homology"/>
<name>A0A1E3QSR1_9ASCO</name>
<dbReference type="GO" id="GO:0009074">
    <property type="term" value="P:aromatic amino acid family catabolic process"/>
    <property type="evidence" value="ECO:0007669"/>
    <property type="project" value="TreeGrafter"/>
</dbReference>
<dbReference type="PANTHER" id="PTHR42790:SF2">
    <property type="entry name" value="AROMATIC AMINO ACID AMINOTRANSFERASE 2"/>
    <property type="match status" value="1"/>
</dbReference>
<dbReference type="Proteomes" id="UP000094336">
    <property type="component" value="Unassembled WGS sequence"/>
</dbReference>
<evidence type="ECO:0000256" key="2">
    <source>
        <dbReference type="ARBA" id="ARBA00007441"/>
    </source>
</evidence>
<evidence type="ECO:0000256" key="3">
    <source>
        <dbReference type="ARBA" id="ARBA00022576"/>
    </source>
</evidence>
<feature type="domain" description="Aminotransferase class I/classII large" evidence="6">
    <location>
        <begin position="108"/>
        <end position="486"/>
    </location>
</feature>
<dbReference type="STRING" id="984486.A0A1E3QSR1"/>
<dbReference type="RefSeq" id="XP_018986073.1">
    <property type="nucleotide sequence ID" value="XM_019128561.1"/>
</dbReference>
<comment type="similarity">
    <text evidence="2">Belongs to the class-I pyridoxal-phosphate-dependent aminotransferase family.</text>
</comment>
<organism evidence="7 8">
    <name type="scientific">Babjeviella inositovora NRRL Y-12698</name>
    <dbReference type="NCBI Taxonomy" id="984486"/>
    <lineage>
        <taxon>Eukaryota</taxon>
        <taxon>Fungi</taxon>
        <taxon>Dikarya</taxon>
        <taxon>Ascomycota</taxon>
        <taxon>Saccharomycotina</taxon>
        <taxon>Pichiomycetes</taxon>
        <taxon>Serinales incertae sedis</taxon>
        <taxon>Babjeviella</taxon>
    </lineage>
</organism>
<dbReference type="GO" id="GO:0006571">
    <property type="term" value="P:tyrosine biosynthetic process"/>
    <property type="evidence" value="ECO:0007669"/>
    <property type="project" value="TreeGrafter"/>
</dbReference>
<reference evidence="8" key="1">
    <citation type="submission" date="2016-05" db="EMBL/GenBank/DDBJ databases">
        <title>Comparative genomics of biotechnologically important yeasts.</title>
        <authorList>
            <consortium name="DOE Joint Genome Institute"/>
            <person name="Riley R."/>
            <person name="Haridas S."/>
            <person name="Wolfe K.H."/>
            <person name="Lopes M.R."/>
            <person name="Hittinger C.T."/>
            <person name="Goker M."/>
            <person name="Salamov A."/>
            <person name="Wisecaver J."/>
            <person name="Long T.M."/>
            <person name="Aerts A.L."/>
            <person name="Barry K."/>
            <person name="Choi C."/>
            <person name="Clum A."/>
            <person name="Coughlan A.Y."/>
            <person name="Deshpande S."/>
            <person name="Douglass A.P."/>
            <person name="Hanson S.J."/>
            <person name="Klenk H.-P."/>
            <person name="Labutti K."/>
            <person name="Lapidus A."/>
            <person name="Lindquist E."/>
            <person name="Lipzen A."/>
            <person name="Meier-Kolthoff J.P."/>
            <person name="Ohm R.A."/>
            <person name="Otillar R.P."/>
            <person name="Pangilinan J."/>
            <person name="Peng Y."/>
            <person name="Rokas A."/>
            <person name="Rosa C.A."/>
            <person name="Scheuner C."/>
            <person name="Sibirny A.A."/>
            <person name="Slot J.C."/>
            <person name="Stielow J.B."/>
            <person name="Sun H."/>
            <person name="Kurtzman C.P."/>
            <person name="Blackwell M."/>
            <person name="Grigoriev I.V."/>
            <person name="Jeffries T.W."/>
        </authorList>
    </citation>
    <scope>NUCLEOTIDE SEQUENCE [LARGE SCALE GENOMIC DNA]</scope>
    <source>
        <strain evidence="8">NRRL Y-12698</strain>
    </source>
</reference>
<dbReference type="InterPro" id="IPR004839">
    <property type="entry name" value="Aminotransferase_I/II_large"/>
</dbReference>
<evidence type="ECO:0000313" key="8">
    <source>
        <dbReference type="Proteomes" id="UP000094336"/>
    </source>
</evidence>
<dbReference type="InterPro" id="IPR050859">
    <property type="entry name" value="Class-I_PLP-dep_aminotransf"/>
</dbReference>
<comment type="cofactor">
    <cofactor evidence="1">
        <name>pyridoxal 5'-phosphate</name>
        <dbReference type="ChEBI" id="CHEBI:597326"/>
    </cofactor>
</comment>
<sequence>MTRSQEFELSHHISRRAANRQIRPFMKLYPMPADMVPHPKPLSLGGGLPNHGFFPIDSLDIKLVSQPVFNLQGNQSQKTAATEKFSINRFDEAGVGALDLRSALQYEFPGDGHMELRAFTRNLISRVHKPAFENWDCILTNGSGNGLDKIADLLVNEGDVILVEEFTFPLTLQNIVERGGIPFPVKLDLSSSETSNGLDLGYLTDLLQNWEAQQPSLRRPKAIYTIPTGQNPTGLAQSLEFRREVYDLCTKHDLIIIEDDPYGYLTLPSYERDQTHRREASPRIDVAEVDNYLQAGIIPSYLTLDTAGRVVRCDSFSKLYSPGLRLGFIVAHAEFITKLSKFSEISTRGYSGLSQAVLLNSIKHWGTRFSGTLSQTDCDVYGWLSWVMKVRNVYIHRRDVMLDALYGSEAFSRSLIQPLEPKAGMFVSVKVNFTEANGPRGHHESVAKLMVEFVRYGILVVSGSDLCVDDEISKDNANFFRLTLASSNCDEEIVESINRFTHSISQYFK</sequence>
<keyword evidence="3" id="KW-0032">Aminotransferase</keyword>
<dbReference type="InterPro" id="IPR015424">
    <property type="entry name" value="PyrdxlP-dep_Trfase"/>
</dbReference>
<dbReference type="PANTHER" id="PTHR42790">
    <property type="entry name" value="AMINOTRANSFERASE"/>
    <property type="match status" value="1"/>
</dbReference>
<keyword evidence="4" id="KW-0808">Transferase</keyword>
<dbReference type="EMBL" id="KV454429">
    <property type="protein sequence ID" value="ODQ80745.1"/>
    <property type="molecule type" value="Genomic_DNA"/>
</dbReference>
<keyword evidence="8" id="KW-1185">Reference proteome</keyword>
<dbReference type="GeneID" id="30146414"/>
<evidence type="ECO:0000256" key="4">
    <source>
        <dbReference type="ARBA" id="ARBA00022679"/>
    </source>
</evidence>
<dbReference type="SUPFAM" id="SSF53383">
    <property type="entry name" value="PLP-dependent transferases"/>
    <property type="match status" value="1"/>
</dbReference>
<dbReference type="CDD" id="cd00609">
    <property type="entry name" value="AAT_like"/>
    <property type="match status" value="1"/>
</dbReference>
<dbReference type="GO" id="GO:0047536">
    <property type="term" value="F:2-aminoadipate transaminase activity"/>
    <property type="evidence" value="ECO:0007669"/>
    <property type="project" value="TreeGrafter"/>
</dbReference>
<dbReference type="Pfam" id="PF00155">
    <property type="entry name" value="Aminotran_1_2"/>
    <property type="match status" value="1"/>
</dbReference>
<evidence type="ECO:0000256" key="1">
    <source>
        <dbReference type="ARBA" id="ARBA00001933"/>
    </source>
</evidence>
<dbReference type="GO" id="GO:0019878">
    <property type="term" value="P:lysine biosynthetic process via aminoadipic acid"/>
    <property type="evidence" value="ECO:0007669"/>
    <property type="project" value="TreeGrafter"/>
</dbReference>
<accession>A0A1E3QSR1</accession>
<dbReference type="Gene3D" id="3.40.640.10">
    <property type="entry name" value="Type I PLP-dependent aspartate aminotransferase-like (Major domain)"/>
    <property type="match status" value="1"/>
</dbReference>
<evidence type="ECO:0000256" key="5">
    <source>
        <dbReference type="ARBA" id="ARBA00022898"/>
    </source>
</evidence>
<evidence type="ECO:0000313" key="7">
    <source>
        <dbReference type="EMBL" id="ODQ80745.1"/>
    </source>
</evidence>
<gene>
    <name evidence="7" type="ORF">BABINDRAFT_160963</name>
</gene>
<evidence type="ECO:0000259" key="6">
    <source>
        <dbReference type="Pfam" id="PF00155"/>
    </source>
</evidence>
<dbReference type="AlphaFoldDB" id="A0A1E3QSR1"/>
<dbReference type="OrthoDB" id="691673at2759"/>